<accession>A0ABT3FJW8</accession>
<evidence type="ECO:0000313" key="2">
    <source>
        <dbReference type="EMBL" id="MCW1883845.1"/>
    </source>
</evidence>
<reference evidence="2 3" key="1">
    <citation type="submission" date="2022-10" db="EMBL/GenBank/DDBJ databases">
        <title>Luteolibacter flavescens strain MCCC 1K03193, whole genome shotgun sequencing project.</title>
        <authorList>
            <person name="Zhao G."/>
            <person name="Shen L."/>
        </authorList>
    </citation>
    <scope>NUCLEOTIDE SEQUENCE [LARGE SCALE GENOMIC DNA]</scope>
    <source>
        <strain evidence="2 3">MCCC 1K03193</strain>
    </source>
</reference>
<feature type="region of interest" description="Disordered" evidence="1">
    <location>
        <begin position="20"/>
        <end position="46"/>
    </location>
</feature>
<name>A0ABT3FJW8_9BACT</name>
<evidence type="ECO:0008006" key="4">
    <source>
        <dbReference type="Google" id="ProtNLM"/>
    </source>
</evidence>
<evidence type="ECO:0000256" key="1">
    <source>
        <dbReference type="SAM" id="MobiDB-lite"/>
    </source>
</evidence>
<protein>
    <recommendedName>
        <fullName evidence="4">DUF4034 domain-containing protein</fullName>
    </recommendedName>
</protein>
<keyword evidence="3" id="KW-1185">Reference proteome</keyword>
<sequence>MPLALTAGFAIGFGSRHLGGEQETPAGEASVQSRHDLGGMESGAGAALPKLKSTDTVESLLALDDASLYRHLALWLLDADERQMQAFLQGYDERSEADDEVLKLLFARWTKLNPQGALDAAKSDDTKLSACWWAWAMNDPETAVREVPGEFFDDVMQSLARFHPQRVKWAIEAHPEHGDYHMDFEQIAMDLAATDPAGALLFLRKRGGSGETEVIERWTREDPHSALAWLEEHPDRTGGDFEEEFIETLEEAHPELLAELAARSRSGMLKWQLERAAFAHLSKSDPAAALEMARSTDSPRIKAERLALLGHEMIAGDPRQALARFDEVFQTLPDALNRISQIRYSDGGTDTETVDAIAGVGDFIEGLVAADPRATMDVASRHGVEVMARVGGKWASENLEDFSGWLSEQPPGPLRDRGKTAVARRLSSASRYADALQSAGQIEDEDSRTSLRVEILIDWKNAEPAAADAWIDGAELSESELDKFDHFMIWR</sequence>
<dbReference type="EMBL" id="JAPDDS010000002">
    <property type="protein sequence ID" value="MCW1883845.1"/>
    <property type="molecule type" value="Genomic_DNA"/>
</dbReference>
<dbReference type="RefSeq" id="WP_264499807.1">
    <property type="nucleotide sequence ID" value="NZ_JAPDDS010000002.1"/>
</dbReference>
<gene>
    <name evidence="2" type="ORF">OKA04_03845</name>
</gene>
<dbReference type="Proteomes" id="UP001207930">
    <property type="component" value="Unassembled WGS sequence"/>
</dbReference>
<proteinExistence type="predicted"/>
<comment type="caution">
    <text evidence="2">The sequence shown here is derived from an EMBL/GenBank/DDBJ whole genome shotgun (WGS) entry which is preliminary data.</text>
</comment>
<evidence type="ECO:0000313" key="3">
    <source>
        <dbReference type="Proteomes" id="UP001207930"/>
    </source>
</evidence>
<organism evidence="2 3">
    <name type="scientific">Luteolibacter flavescens</name>
    <dbReference type="NCBI Taxonomy" id="1859460"/>
    <lineage>
        <taxon>Bacteria</taxon>
        <taxon>Pseudomonadati</taxon>
        <taxon>Verrucomicrobiota</taxon>
        <taxon>Verrucomicrobiia</taxon>
        <taxon>Verrucomicrobiales</taxon>
        <taxon>Verrucomicrobiaceae</taxon>
        <taxon>Luteolibacter</taxon>
    </lineage>
</organism>